<accession>A0AAV2D7I5</accession>
<evidence type="ECO:0000313" key="1">
    <source>
        <dbReference type="EMBL" id="CAL1369353.1"/>
    </source>
</evidence>
<dbReference type="EMBL" id="OZ034815">
    <property type="protein sequence ID" value="CAL1369353.1"/>
    <property type="molecule type" value="Genomic_DNA"/>
</dbReference>
<organism evidence="1 2">
    <name type="scientific">Linum trigynum</name>
    <dbReference type="NCBI Taxonomy" id="586398"/>
    <lineage>
        <taxon>Eukaryota</taxon>
        <taxon>Viridiplantae</taxon>
        <taxon>Streptophyta</taxon>
        <taxon>Embryophyta</taxon>
        <taxon>Tracheophyta</taxon>
        <taxon>Spermatophyta</taxon>
        <taxon>Magnoliopsida</taxon>
        <taxon>eudicotyledons</taxon>
        <taxon>Gunneridae</taxon>
        <taxon>Pentapetalae</taxon>
        <taxon>rosids</taxon>
        <taxon>fabids</taxon>
        <taxon>Malpighiales</taxon>
        <taxon>Linaceae</taxon>
        <taxon>Linum</taxon>
    </lineage>
</organism>
<gene>
    <name evidence="1" type="ORF">LTRI10_LOCUS12008</name>
</gene>
<reference evidence="1 2" key="1">
    <citation type="submission" date="2024-04" db="EMBL/GenBank/DDBJ databases">
        <authorList>
            <person name="Fracassetti M."/>
        </authorList>
    </citation>
    <scope>NUCLEOTIDE SEQUENCE [LARGE SCALE GENOMIC DNA]</scope>
</reference>
<dbReference type="Proteomes" id="UP001497516">
    <property type="component" value="Chromosome 2"/>
</dbReference>
<keyword evidence="2" id="KW-1185">Reference proteome</keyword>
<dbReference type="AlphaFoldDB" id="A0AAV2D7I5"/>
<evidence type="ECO:0000313" key="2">
    <source>
        <dbReference type="Proteomes" id="UP001497516"/>
    </source>
</evidence>
<name>A0AAV2D7I5_9ROSI</name>
<proteinExistence type="predicted"/>
<protein>
    <submittedName>
        <fullName evidence="1">Uncharacterized protein</fullName>
    </submittedName>
</protein>
<sequence length="116" mass="13558">MLQAPTTVSREAHKRLRDNCYSSHVQRTRQPRCFSHVPKKQGAVPFGSYPRQFFYDSYPLKAINKRIERQRRAPAKITTRHHLSSFSILSFLCKFLSIVVGLELSQNLHRSRSNLM</sequence>